<protein>
    <submittedName>
        <fullName evidence="1">Uncharacterized protein</fullName>
    </submittedName>
</protein>
<reference evidence="1" key="2">
    <citation type="journal article" date="2015" name="Data Brief">
        <title>Shoot transcriptome of the giant reed, Arundo donax.</title>
        <authorList>
            <person name="Barrero R.A."/>
            <person name="Guerrero F.D."/>
            <person name="Moolhuijzen P."/>
            <person name="Goolsby J.A."/>
            <person name="Tidwell J."/>
            <person name="Bellgard S.E."/>
            <person name="Bellgard M.I."/>
        </authorList>
    </citation>
    <scope>NUCLEOTIDE SEQUENCE</scope>
    <source>
        <tissue evidence="1">Shoot tissue taken approximately 20 cm above the soil surface</tissue>
    </source>
</reference>
<evidence type="ECO:0000313" key="1">
    <source>
        <dbReference type="EMBL" id="JAE15839.1"/>
    </source>
</evidence>
<reference evidence="1" key="1">
    <citation type="submission" date="2014-09" db="EMBL/GenBank/DDBJ databases">
        <authorList>
            <person name="Magalhaes I.L.F."/>
            <person name="Oliveira U."/>
            <person name="Santos F.R."/>
            <person name="Vidigal T.H.D.A."/>
            <person name="Brescovit A.D."/>
            <person name="Santos A.J."/>
        </authorList>
    </citation>
    <scope>NUCLEOTIDE SEQUENCE</scope>
    <source>
        <tissue evidence="1">Shoot tissue taken approximately 20 cm above the soil surface</tissue>
    </source>
</reference>
<accession>A0A0A9FX87</accession>
<name>A0A0A9FX87_ARUDO</name>
<sequence>MYLTKVLALCIISPYAVDQLNKAYYLVSGEHDLCEKCSLLAAHFLYESAFRCYM</sequence>
<dbReference type="EMBL" id="GBRH01182057">
    <property type="protein sequence ID" value="JAE15839.1"/>
    <property type="molecule type" value="Transcribed_RNA"/>
</dbReference>
<organism evidence="1">
    <name type="scientific">Arundo donax</name>
    <name type="common">Giant reed</name>
    <name type="synonym">Donax arundinaceus</name>
    <dbReference type="NCBI Taxonomy" id="35708"/>
    <lineage>
        <taxon>Eukaryota</taxon>
        <taxon>Viridiplantae</taxon>
        <taxon>Streptophyta</taxon>
        <taxon>Embryophyta</taxon>
        <taxon>Tracheophyta</taxon>
        <taxon>Spermatophyta</taxon>
        <taxon>Magnoliopsida</taxon>
        <taxon>Liliopsida</taxon>
        <taxon>Poales</taxon>
        <taxon>Poaceae</taxon>
        <taxon>PACMAD clade</taxon>
        <taxon>Arundinoideae</taxon>
        <taxon>Arundineae</taxon>
        <taxon>Arundo</taxon>
    </lineage>
</organism>
<proteinExistence type="predicted"/>
<dbReference type="AlphaFoldDB" id="A0A0A9FX87"/>